<dbReference type="Proteomes" id="UP000233766">
    <property type="component" value="Unassembled WGS sequence"/>
</dbReference>
<evidence type="ECO:0000313" key="6">
    <source>
        <dbReference type="Proteomes" id="UP000233766"/>
    </source>
</evidence>
<dbReference type="PANTHER" id="PTHR35807">
    <property type="entry name" value="TRANSCRIPTIONAL REGULATOR REDD-RELATED"/>
    <property type="match status" value="1"/>
</dbReference>
<reference evidence="5 6" key="1">
    <citation type="submission" date="2017-12" db="EMBL/GenBank/DDBJ databases">
        <title>Sequencing the genomes of 1000 Actinobacteria strains.</title>
        <authorList>
            <person name="Klenk H.-P."/>
        </authorList>
    </citation>
    <scope>NUCLEOTIDE SEQUENCE [LARGE SCALE GENOMIC DNA]</scope>
    <source>
        <strain evidence="5 6">DSM 44489</strain>
    </source>
</reference>
<feature type="compositionally biased region" description="Basic and acidic residues" evidence="3">
    <location>
        <begin position="585"/>
        <end position="594"/>
    </location>
</feature>
<accession>A0A2N3V569</accession>
<dbReference type="InterPro" id="IPR005158">
    <property type="entry name" value="BTAD"/>
</dbReference>
<dbReference type="SUPFAM" id="SSF52540">
    <property type="entry name" value="P-loop containing nucleoside triphosphate hydrolases"/>
    <property type="match status" value="1"/>
</dbReference>
<dbReference type="Gene3D" id="1.25.40.10">
    <property type="entry name" value="Tetratricopeptide repeat domain"/>
    <property type="match status" value="1"/>
</dbReference>
<dbReference type="PANTHER" id="PTHR35807:SF1">
    <property type="entry name" value="TRANSCRIPTIONAL REGULATOR REDD"/>
    <property type="match status" value="1"/>
</dbReference>
<evidence type="ECO:0000256" key="2">
    <source>
        <dbReference type="ARBA" id="ARBA00023163"/>
    </source>
</evidence>
<feature type="region of interest" description="Disordered" evidence="3">
    <location>
        <begin position="305"/>
        <end position="337"/>
    </location>
</feature>
<dbReference type="SMART" id="SM01043">
    <property type="entry name" value="BTAD"/>
    <property type="match status" value="1"/>
</dbReference>
<feature type="domain" description="Bacterial transcriptional activator" evidence="4">
    <location>
        <begin position="449"/>
        <end position="588"/>
    </location>
</feature>
<evidence type="ECO:0000259" key="4">
    <source>
        <dbReference type="SMART" id="SM01043"/>
    </source>
</evidence>
<evidence type="ECO:0000256" key="1">
    <source>
        <dbReference type="ARBA" id="ARBA00023015"/>
    </source>
</evidence>
<evidence type="ECO:0000256" key="3">
    <source>
        <dbReference type="SAM" id="MobiDB-lite"/>
    </source>
</evidence>
<dbReference type="GO" id="GO:0003677">
    <property type="term" value="F:DNA binding"/>
    <property type="evidence" value="ECO:0007669"/>
    <property type="project" value="UniProtKB-KW"/>
</dbReference>
<feature type="region of interest" description="Disordered" evidence="3">
    <location>
        <begin position="585"/>
        <end position="607"/>
    </location>
</feature>
<keyword evidence="5" id="KW-0238">DNA-binding</keyword>
<keyword evidence="2" id="KW-0804">Transcription</keyword>
<dbReference type="RefSeq" id="WP_101468941.1">
    <property type="nucleotide sequence ID" value="NZ_PJMW01000003.1"/>
</dbReference>
<dbReference type="AlphaFoldDB" id="A0A2N3V569"/>
<keyword evidence="1" id="KW-0805">Transcription regulation</keyword>
<evidence type="ECO:0000313" key="5">
    <source>
        <dbReference type="EMBL" id="PKV76775.1"/>
    </source>
</evidence>
<dbReference type="Gene3D" id="1.10.10.10">
    <property type="entry name" value="Winged helix-like DNA-binding domain superfamily/Winged helix DNA-binding domain"/>
    <property type="match status" value="1"/>
</dbReference>
<keyword evidence="6" id="KW-1185">Reference proteome</keyword>
<dbReference type="OrthoDB" id="8444614at2"/>
<sequence length="607" mass="64970">MRTGSQAPLLIAVVGLSPRAGTTTTTVALAHTWPGPETALIVEADPAGGQLADMVGADPYLGLASLARRTNSGQLITPDLLAQHVQFLPGGEALLAAPPEHDPVRAVPAAELLTDPDSDWRGLGASVLADCGVPEPDSDPHPIIAAADACLFVLRAEHIDPEPALTRIRALTRPDCPRGIVLVGGSRDYAIALGVPVVGTLPATHGGARSLLTPRRVRRSSQLLPPARLITNAVELQLRAATRRTRSAPRAARQERPHRRADAGPTIYSIDLPPPPPAPEPVIAEPEVLSERPPAPISVLASEAEDAGHPDADDLAVVPESTPASAPPEPRPASAAPEFDSPALAVFVFGATRIFWRAPSTGEQTDITSYFQPRSREIVALLALHPDGLSRSRLIDLIWGGQSHERSAAFSNALARLRASITTATGGQITGMLTDDRLHCRLSATAASADYWDYLAAVDARRRASSDTDHSAACRAITALATSDLATDITGSWVEPLRESARRDAHNALNWLATHDADHDPRTTLGLLEMTAETDPYNETVWRDLLRQHARLGEYAALARTYTLMTRKLAEIGETPSRETRELLERLRRGEGRIRSGSNPDRSDGNR</sequence>
<dbReference type="EMBL" id="PJMW01000003">
    <property type="protein sequence ID" value="PKV76775.1"/>
    <property type="molecule type" value="Genomic_DNA"/>
</dbReference>
<feature type="region of interest" description="Disordered" evidence="3">
    <location>
        <begin position="240"/>
        <end position="283"/>
    </location>
</feature>
<organism evidence="5 6">
    <name type="scientific">Nocardia fluminea</name>
    <dbReference type="NCBI Taxonomy" id="134984"/>
    <lineage>
        <taxon>Bacteria</taxon>
        <taxon>Bacillati</taxon>
        <taxon>Actinomycetota</taxon>
        <taxon>Actinomycetes</taxon>
        <taxon>Mycobacteriales</taxon>
        <taxon>Nocardiaceae</taxon>
        <taxon>Nocardia</taxon>
    </lineage>
</organism>
<gene>
    <name evidence="5" type="ORF">ATK86_7178</name>
</gene>
<name>A0A2N3V569_9NOCA</name>
<protein>
    <submittedName>
        <fullName evidence="5">DNA-binding SARP family transcriptional activator</fullName>
    </submittedName>
</protein>
<dbReference type="InterPro" id="IPR011990">
    <property type="entry name" value="TPR-like_helical_dom_sf"/>
</dbReference>
<dbReference type="InterPro" id="IPR051677">
    <property type="entry name" value="AfsR-DnrI-RedD_regulator"/>
</dbReference>
<dbReference type="InterPro" id="IPR036388">
    <property type="entry name" value="WH-like_DNA-bd_sf"/>
</dbReference>
<dbReference type="Pfam" id="PF03704">
    <property type="entry name" value="BTAD"/>
    <property type="match status" value="1"/>
</dbReference>
<dbReference type="InterPro" id="IPR027417">
    <property type="entry name" value="P-loop_NTPase"/>
</dbReference>
<dbReference type="Gene3D" id="3.40.50.300">
    <property type="entry name" value="P-loop containing nucleotide triphosphate hydrolases"/>
    <property type="match status" value="1"/>
</dbReference>
<comment type="caution">
    <text evidence="5">The sequence shown here is derived from an EMBL/GenBank/DDBJ whole genome shotgun (WGS) entry which is preliminary data.</text>
</comment>
<proteinExistence type="predicted"/>
<dbReference type="GO" id="GO:0006355">
    <property type="term" value="P:regulation of DNA-templated transcription"/>
    <property type="evidence" value="ECO:0007669"/>
    <property type="project" value="TreeGrafter"/>
</dbReference>